<reference evidence="3 4" key="1">
    <citation type="submission" date="2016-01" db="EMBL/GenBank/DDBJ databases">
        <title>The draft genome sequence of Aquimarina sp. RZW4-3-2.</title>
        <authorList>
            <person name="Wang Y."/>
        </authorList>
    </citation>
    <scope>NUCLEOTIDE SEQUENCE [LARGE SCALE GENOMIC DNA]</scope>
    <source>
        <strain evidence="3 4">RZW4-3-2</strain>
    </source>
</reference>
<dbReference type="Pfam" id="PF06580">
    <property type="entry name" value="His_kinase"/>
    <property type="match status" value="1"/>
</dbReference>
<evidence type="ECO:0000259" key="2">
    <source>
        <dbReference type="Pfam" id="PF06580"/>
    </source>
</evidence>
<dbReference type="PANTHER" id="PTHR34220">
    <property type="entry name" value="SENSOR HISTIDINE KINASE YPDA"/>
    <property type="match status" value="1"/>
</dbReference>
<protein>
    <recommendedName>
        <fullName evidence="2">Signal transduction histidine kinase internal region domain-containing protein</fullName>
    </recommendedName>
</protein>
<gene>
    <name evidence="3" type="ORF">AWE51_03075</name>
</gene>
<keyword evidence="1" id="KW-0812">Transmembrane</keyword>
<dbReference type="STRING" id="1642818.AWE51_03075"/>
<feature type="transmembrane region" description="Helical" evidence="1">
    <location>
        <begin position="7"/>
        <end position="27"/>
    </location>
</feature>
<evidence type="ECO:0000313" key="3">
    <source>
        <dbReference type="EMBL" id="KZS42439.1"/>
    </source>
</evidence>
<dbReference type="InterPro" id="IPR036890">
    <property type="entry name" value="HATPase_C_sf"/>
</dbReference>
<dbReference type="InterPro" id="IPR010559">
    <property type="entry name" value="Sig_transdc_His_kin_internal"/>
</dbReference>
<dbReference type="AlphaFoldDB" id="A0A162CX94"/>
<evidence type="ECO:0000313" key="4">
    <source>
        <dbReference type="Proteomes" id="UP000076715"/>
    </source>
</evidence>
<dbReference type="Proteomes" id="UP000076715">
    <property type="component" value="Unassembled WGS sequence"/>
</dbReference>
<dbReference type="InterPro" id="IPR050640">
    <property type="entry name" value="Bact_2-comp_sensor_kinase"/>
</dbReference>
<keyword evidence="4" id="KW-1185">Reference proteome</keyword>
<accession>A0A162CX94</accession>
<dbReference type="EMBL" id="LQRT01000002">
    <property type="protein sequence ID" value="KZS42439.1"/>
    <property type="molecule type" value="Genomic_DNA"/>
</dbReference>
<dbReference type="GO" id="GO:0000155">
    <property type="term" value="F:phosphorelay sensor kinase activity"/>
    <property type="evidence" value="ECO:0007669"/>
    <property type="project" value="InterPro"/>
</dbReference>
<feature type="transmembrane region" description="Helical" evidence="1">
    <location>
        <begin position="39"/>
        <end position="57"/>
    </location>
</feature>
<dbReference type="SUPFAM" id="SSF55874">
    <property type="entry name" value="ATPase domain of HSP90 chaperone/DNA topoisomerase II/histidine kinase"/>
    <property type="match status" value="1"/>
</dbReference>
<keyword evidence="1" id="KW-1133">Transmembrane helix</keyword>
<name>A0A162CX94_9FLAO</name>
<sequence length="348" mass="40784">MAYGKIIKHSIFWILFLLLWSIHDFNYHADILDNIETNLFAFIPYAILVYFNLYFLMPRFLLKKRIISYVVLLIISIISVTLFSSYYLHFYFKNINVYVPTSLFFASLPGKIALMTEVILSLCLSMTLFLLDEWYRKDRSIREIEQKQLETELNLLKHQINPHFLFNSLNSIYIMLGKNLESGKTMLLQFSDILSHQLYENGKKSIGLEREFQNLKNYIAIERIRHEDLVTVECILPDSEEELTIAPMLLLPLVENAFKHGQSSKGYRISVQANIEFKDILNFKIENTVSSKSLENSDKENKGIGLSNVKRRLELIYPNRHLINIVSKSDKFTVNLKIQLNENEMFNS</sequence>
<organism evidence="3 4">
    <name type="scientific">Aquimarina aggregata</name>
    <dbReference type="NCBI Taxonomy" id="1642818"/>
    <lineage>
        <taxon>Bacteria</taxon>
        <taxon>Pseudomonadati</taxon>
        <taxon>Bacteroidota</taxon>
        <taxon>Flavobacteriia</taxon>
        <taxon>Flavobacteriales</taxon>
        <taxon>Flavobacteriaceae</taxon>
        <taxon>Aquimarina</taxon>
    </lineage>
</organism>
<comment type="caution">
    <text evidence="3">The sequence shown here is derived from an EMBL/GenBank/DDBJ whole genome shotgun (WGS) entry which is preliminary data.</text>
</comment>
<feature type="transmembrane region" description="Helical" evidence="1">
    <location>
        <begin position="69"/>
        <end position="92"/>
    </location>
</feature>
<dbReference type="RefSeq" id="WP_066310179.1">
    <property type="nucleotide sequence ID" value="NZ_CANLSS010000001.1"/>
</dbReference>
<dbReference type="GO" id="GO:0016020">
    <property type="term" value="C:membrane"/>
    <property type="evidence" value="ECO:0007669"/>
    <property type="project" value="InterPro"/>
</dbReference>
<proteinExistence type="predicted"/>
<feature type="domain" description="Signal transduction histidine kinase internal region" evidence="2">
    <location>
        <begin position="152"/>
        <end position="228"/>
    </location>
</feature>
<feature type="transmembrane region" description="Helical" evidence="1">
    <location>
        <begin position="112"/>
        <end position="131"/>
    </location>
</feature>
<dbReference type="OrthoDB" id="9792992at2"/>
<keyword evidence="1" id="KW-0472">Membrane</keyword>
<dbReference type="Gene3D" id="3.30.565.10">
    <property type="entry name" value="Histidine kinase-like ATPase, C-terminal domain"/>
    <property type="match status" value="1"/>
</dbReference>
<evidence type="ECO:0000256" key="1">
    <source>
        <dbReference type="SAM" id="Phobius"/>
    </source>
</evidence>
<dbReference type="PANTHER" id="PTHR34220:SF7">
    <property type="entry name" value="SENSOR HISTIDINE KINASE YPDA"/>
    <property type="match status" value="1"/>
</dbReference>